<proteinExistence type="predicted"/>
<gene>
    <name evidence="1" type="ORF">PtA15_9A449</name>
</gene>
<dbReference type="EMBL" id="CP110429">
    <property type="protein sequence ID" value="WAQ88322.1"/>
    <property type="molecule type" value="Genomic_DNA"/>
</dbReference>
<evidence type="ECO:0000313" key="2">
    <source>
        <dbReference type="Proteomes" id="UP001164743"/>
    </source>
</evidence>
<evidence type="ECO:0000313" key="1">
    <source>
        <dbReference type="EMBL" id="WAQ88322.1"/>
    </source>
</evidence>
<protein>
    <submittedName>
        <fullName evidence="1">Uncharacterized protein</fullName>
    </submittedName>
</protein>
<keyword evidence="2" id="KW-1185">Reference proteome</keyword>
<sequence>MGISYSGELFTKFDGRPITILAHVVHISDGPPPDFVEYSVAGPTLQGTMRYLCSAIPPFDGMVDKPNAGTLFMKIPKHLLEFHKNPIPFESMVFIRAKFINVEQNLDVIPVLCESILPTNT</sequence>
<reference evidence="1" key="1">
    <citation type="submission" date="2022-10" db="EMBL/GenBank/DDBJ databases">
        <title>Puccinia triticina Genome sequencing and assembly.</title>
        <authorList>
            <person name="Li C."/>
        </authorList>
    </citation>
    <scope>NUCLEOTIDE SEQUENCE</scope>
    <source>
        <strain evidence="1">Pt15</strain>
    </source>
</reference>
<name>A0ABY7CWF7_9BASI</name>
<dbReference type="GeneID" id="77813553"/>
<dbReference type="Proteomes" id="UP001164743">
    <property type="component" value="Chromosome 9A"/>
</dbReference>
<accession>A0ABY7CWF7</accession>
<organism evidence="1 2">
    <name type="scientific">Puccinia triticina</name>
    <dbReference type="NCBI Taxonomy" id="208348"/>
    <lineage>
        <taxon>Eukaryota</taxon>
        <taxon>Fungi</taxon>
        <taxon>Dikarya</taxon>
        <taxon>Basidiomycota</taxon>
        <taxon>Pucciniomycotina</taxon>
        <taxon>Pucciniomycetes</taxon>
        <taxon>Pucciniales</taxon>
        <taxon>Pucciniaceae</taxon>
        <taxon>Puccinia</taxon>
    </lineage>
</organism>
<dbReference type="RefSeq" id="XP_053023877.1">
    <property type="nucleotide sequence ID" value="XM_053172658.1"/>
</dbReference>